<evidence type="ECO:0000256" key="1">
    <source>
        <dbReference type="SAM" id="Phobius"/>
    </source>
</evidence>
<evidence type="ECO:0000313" key="3">
    <source>
        <dbReference type="Proteomes" id="UP001567350"/>
    </source>
</evidence>
<dbReference type="RefSeq" id="WP_370890273.1">
    <property type="nucleotide sequence ID" value="NZ_JBGJLR010000002.1"/>
</dbReference>
<sequence>MSEPQSAYIVGRIPKLPPKFALIVMPWLMSGMMSGIISMVNLVRSLGLSQQALHAWPGTWLLAWAVAFPTVMLVMPVVKRITKKLVRLS</sequence>
<keyword evidence="1" id="KW-1133">Transmembrane helix</keyword>
<accession>A0ABV4I8S4</accession>
<dbReference type="InterPro" id="IPR021529">
    <property type="entry name" value="DUF2798"/>
</dbReference>
<reference evidence="2 3" key="1">
    <citation type="submission" date="2024-08" db="EMBL/GenBank/DDBJ databases">
        <authorList>
            <person name="Feng Z."/>
            <person name="Ronholm J."/>
        </authorList>
    </citation>
    <scope>NUCLEOTIDE SEQUENCE [LARGE SCALE GENOMIC DNA]</scope>
    <source>
        <strain evidence="2 3">4-AB0-8</strain>
    </source>
</reference>
<keyword evidence="1" id="KW-0812">Transmembrane</keyword>
<keyword evidence="1" id="KW-0472">Membrane</keyword>
<dbReference type="Proteomes" id="UP001567350">
    <property type="component" value="Unassembled WGS sequence"/>
</dbReference>
<dbReference type="Pfam" id="PF11391">
    <property type="entry name" value="DUF2798"/>
    <property type="match status" value="1"/>
</dbReference>
<comment type="caution">
    <text evidence="2">The sequence shown here is derived from an EMBL/GenBank/DDBJ whole genome shotgun (WGS) entry which is preliminary data.</text>
</comment>
<keyword evidence="3" id="KW-1185">Reference proteome</keyword>
<feature type="transmembrane region" description="Helical" evidence="1">
    <location>
        <begin position="20"/>
        <end position="40"/>
    </location>
</feature>
<organism evidence="2 3">
    <name type="scientific">Comamonas jiangduensis</name>
    <dbReference type="NCBI Taxonomy" id="1194168"/>
    <lineage>
        <taxon>Bacteria</taxon>
        <taxon>Pseudomonadati</taxon>
        <taxon>Pseudomonadota</taxon>
        <taxon>Betaproteobacteria</taxon>
        <taxon>Burkholderiales</taxon>
        <taxon>Comamonadaceae</taxon>
        <taxon>Comamonas</taxon>
    </lineage>
</organism>
<proteinExistence type="predicted"/>
<gene>
    <name evidence="2" type="ORF">ACBP88_02095</name>
</gene>
<name>A0ABV4I8S4_9BURK</name>
<feature type="transmembrane region" description="Helical" evidence="1">
    <location>
        <begin position="60"/>
        <end position="78"/>
    </location>
</feature>
<evidence type="ECO:0000313" key="2">
    <source>
        <dbReference type="EMBL" id="MEZ2738257.1"/>
    </source>
</evidence>
<protein>
    <submittedName>
        <fullName evidence="2">DUF2798 domain-containing protein</fullName>
    </submittedName>
</protein>
<dbReference type="EMBL" id="JBGJLR010000002">
    <property type="protein sequence ID" value="MEZ2738257.1"/>
    <property type="molecule type" value="Genomic_DNA"/>
</dbReference>